<feature type="repeat" description="TPR" evidence="1">
    <location>
        <begin position="162"/>
        <end position="195"/>
    </location>
</feature>
<feature type="repeat" description="TPR" evidence="1">
    <location>
        <begin position="314"/>
        <end position="347"/>
    </location>
</feature>
<dbReference type="EMBL" id="CAADRA010000120">
    <property type="protein sequence ID" value="VFT78699.1"/>
    <property type="molecule type" value="Genomic_DNA"/>
</dbReference>
<dbReference type="SUPFAM" id="SSF48452">
    <property type="entry name" value="TPR-like"/>
    <property type="match status" value="1"/>
</dbReference>
<reference evidence="2" key="2">
    <citation type="submission" date="2019-06" db="EMBL/GenBank/DDBJ databases">
        <title>Genomics analysis of Aphanomyces spp. identifies a new class of oomycete effector associated with host adaptation.</title>
        <authorList>
            <person name="Gaulin E."/>
        </authorList>
    </citation>
    <scope>NUCLEOTIDE SEQUENCE</scope>
    <source>
        <strain evidence="2">CBS 578.67</strain>
    </source>
</reference>
<dbReference type="Gene3D" id="1.25.40.10">
    <property type="entry name" value="Tetratricopeptide repeat domain"/>
    <property type="match status" value="2"/>
</dbReference>
<evidence type="ECO:0000256" key="1">
    <source>
        <dbReference type="PROSITE-ProRule" id="PRU00339"/>
    </source>
</evidence>
<evidence type="ECO:0000313" key="3">
    <source>
        <dbReference type="EMBL" id="VFT78699.1"/>
    </source>
</evidence>
<dbReference type="InterPro" id="IPR052943">
    <property type="entry name" value="TMTC_O-mannosyl-trnsfr"/>
</dbReference>
<organism evidence="3 4">
    <name type="scientific">Aphanomyces stellatus</name>
    <dbReference type="NCBI Taxonomy" id="120398"/>
    <lineage>
        <taxon>Eukaryota</taxon>
        <taxon>Sar</taxon>
        <taxon>Stramenopiles</taxon>
        <taxon>Oomycota</taxon>
        <taxon>Saprolegniomycetes</taxon>
        <taxon>Saprolegniales</taxon>
        <taxon>Verrucalvaceae</taxon>
        <taxon>Aphanomyces</taxon>
    </lineage>
</organism>
<evidence type="ECO:0000313" key="2">
    <source>
        <dbReference type="EMBL" id="KAF0718787.1"/>
    </source>
</evidence>
<proteinExistence type="predicted"/>
<accession>A0A485K8Q9</accession>
<evidence type="ECO:0000313" key="4">
    <source>
        <dbReference type="Proteomes" id="UP000332933"/>
    </source>
</evidence>
<keyword evidence="4" id="KW-1185">Reference proteome</keyword>
<sequence>MPICFVVHRPPLVHTSHVEQSLKTFAPRDATLAAIAVSQGAYAAGQLWPAFKTLEGLKGCHTEPKSTVCIGRSYVLAQIYASLDMPETSCRYIHHVLSVNPWHAGGLALSHEGGCLVHPSLLESPHRAMIAHLLDSASPRQASTWHFLEDHLYMESIEPGCIPVLLNLGALLHIRRQFGWALKYYTKILEMEPSHALALSNYDALLIDMSTPRSESSPAVFLYDSIALAPSFFHHAVPQAPTPDDLDAMRVDIAAANHRGDRLRALAKLRLMLVFVPDDPFLHNDLGAIYFQLGRMDDAARSFTRALEIYPYYVQALNNFASTWQVRGESIVALHFFRRAIAVDPTDSNLLYNVGNTLVLLGRADDAIDAYWTLLHMEDYLDWTHDDLPAILPSLSVLVATMLTKPIADLACVQAVLATTHGVVFRSPSSLRDLVDKTSQFDRAWNVFGLALHAKNQMHHVDRMYQTIQSACLPALSSLSSERATTHMIVQYFRPASPARQAEIDACLRFNLAHNDITHVHVLLEESIDMTAFHAFSRDLLPGQSKLIVAVVHRRLTFQAAFEYAREKAPTQLWVVCNADIYFDASLRSWPIPPSHVVALTRWQFDATTQDVVFQPRIDSQDAWLFYPQNLPSDMLPLVDIYLGYLRADSRLAYVLSSFNVTVVNWGLHIKAIHLHEDAHRTYTAQDTAWGADAYLPFSLD</sequence>
<dbReference type="OrthoDB" id="79426at2759"/>
<dbReference type="PROSITE" id="PS50005">
    <property type="entry name" value="TPR"/>
    <property type="match status" value="3"/>
</dbReference>
<name>A0A485K8Q9_9STRA</name>
<reference evidence="3 4" key="1">
    <citation type="submission" date="2019-03" db="EMBL/GenBank/DDBJ databases">
        <authorList>
            <person name="Gaulin E."/>
            <person name="Dumas B."/>
        </authorList>
    </citation>
    <scope>NUCLEOTIDE SEQUENCE [LARGE SCALE GENOMIC DNA]</scope>
    <source>
        <strain evidence="3">CBS 568.67</strain>
    </source>
</reference>
<dbReference type="SMART" id="SM00028">
    <property type="entry name" value="TPR"/>
    <property type="match status" value="4"/>
</dbReference>
<dbReference type="Proteomes" id="UP000332933">
    <property type="component" value="Unassembled WGS sequence"/>
</dbReference>
<dbReference type="PROSITE" id="PS50293">
    <property type="entry name" value="TPR_REGION"/>
    <property type="match status" value="1"/>
</dbReference>
<feature type="repeat" description="TPR" evidence="1">
    <location>
        <begin position="280"/>
        <end position="313"/>
    </location>
</feature>
<dbReference type="PANTHER" id="PTHR44809:SF1">
    <property type="entry name" value="PROTEIN O-MANNOSYL-TRANSFERASE TMTC1"/>
    <property type="match status" value="1"/>
</dbReference>
<dbReference type="Pfam" id="PF13431">
    <property type="entry name" value="TPR_17"/>
    <property type="match status" value="1"/>
</dbReference>
<dbReference type="Pfam" id="PF00515">
    <property type="entry name" value="TPR_1"/>
    <property type="match status" value="1"/>
</dbReference>
<dbReference type="EMBL" id="VJMH01000120">
    <property type="protein sequence ID" value="KAF0718787.1"/>
    <property type="molecule type" value="Genomic_DNA"/>
</dbReference>
<dbReference type="AlphaFoldDB" id="A0A485K8Q9"/>
<gene>
    <name evidence="3" type="primary">Aste57867_1483</name>
    <name evidence="2" type="ORF">As57867_001482</name>
    <name evidence="3" type="ORF">ASTE57867_1483</name>
</gene>
<dbReference type="InterPro" id="IPR011990">
    <property type="entry name" value="TPR-like_helical_dom_sf"/>
</dbReference>
<dbReference type="InterPro" id="IPR019734">
    <property type="entry name" value="TPR_rpt"/>
</dbReference>
<dbReference type="PANTHER" id="PTHR44809">
    <property type="match status" value="1"/>
</dbReference>
<protein>
    <submittedName>
        <fullName evidence="3">Aste57867_1483 protein</fullName>
    </submittedName>
</protein>
<keyword evidence="1" id="KW-0802">TPR repeat</keyword>